<evidence type="ECO:0000313" key="2">
    <source>
        <dbReference type="Proteomes" id="UP000318296"/>
    </source>
</evidence>
<dbReference type="SUPFAM" id="SSF56059">
    <property type="entry name" value="Glutathione synthetase ATP-binding domain-like"/>
    <property type="match status" value="1"/>
</dbReference>
<proteinExistence type="predicted"/>
<feature type="non-terminal residue" evidence="1">
    <location>
        <position position="1"/>
    </location>
</feature>
<sequence>DFSAKVQKQAQEIAQKLGSHLKGSYRRILGIDFVLDEKKEELYPIECNPRLLGSFPVFSMIQEREKEPQILYFHFLANLFPEIKVEVDKINQQMAKNKKGGQIILNNRFERELIIKKSLQAGVYNFAKNKLNYLRPGYLMSDLKNKNEFILTDGLLSAGVVIKEYRKICRLLTLAKILDSDKIKLNPSTCAILDKIYQRVEEGK</sequence>
<comment type="caution">
    <text evidence="1">The sequence shown here is derived from an EMBL/GenBank/DDBJ whole genome shotgun (WGS) entry which is preliminary data.</text>
</comment>
<evidence type="ECO:0000313" key="1">
    <source>
        <dbReference type="EMBL" id="TSC90775.1"/>
    </source>
</evidence>
<dbReference type="Gene3D" id="3.30.470.20">
    <property type="entry name" value="ATP-grasp fold, B domain"/>
    <property type="match status" value="1"/>
</dbReference>
<accession>A0A554LDC9</accession>
<dbReference type="EMBL" id="VMGH01000059">
    <property type="protein sequence ID" value="TSC90775.1"/>
    <property type="molecule type" value="Genomic_DNA"/>
</dbReference>
<dbReference type="AlphaFoldDB" id="A0A554LDC9"/>
<organism evidence="1 2">
    <name type="scientific">Candidatus Berkelbacteria bacterium Licking1014_96</name>
    <dbReference type="NCBI Taxonomy" id="2017149"/>
    <lineage>
        <taxon>Bacteria</taxon>
        <taxon>Candidatus Berkelbacteria</taxon>
    </lineage>
</organism>
<dbReference type="Proteomes" id="UP000318296">
    <property type="component" value="Unassembled WGS sequence"/>
</dbReference>
<name>A0A554LDC9_9BACT</name>
<gene>
    <name evidence="1" type="ORF">CEN92_388</name>
</gene>
<protein>
    <submittedName>
        <fullName evidence="1">Biotin carboxylase-like protein</fullName>
    </submittedName>
</protein>
<reference evidence="1 2" key="1">
    <citation type="submission" date="2017-07" db="EMBL/GenBank/DDBJ databases">
        <title>Mechanisms for carbon and nitrogen cycling indicate functional differentiation within the Candidate Phyla Radiation.</title>
        <authorList>
            <person name="Danczak R.E."/>
            <person name="Johnston M.D."/>
            <person name="Kenah C."/>
            <person name="Slattery M."/>
            <person name="Wrighton K.C."/>
            <person name="Wilkins M.J."/>
        </authorList>
    </citation>
    <scope>NUCLEOTIDE SEQUENCE [LARGE SCALE GENOMIC DNA]</scope>
    <source>
        <strain evidence="1">Licking1014_96</strain>
    </source>
</reference>